<reference evidence="3 4" key="1">
    <citation type="submission" date="2018-10" db="EMBL/GenBank/DDBJ databases">
        <title>Isolation from soil.</title>
        <authorList>
            <person name="Hu J."/>
        </authorList>
    </citation>
    <scope>NUCLEOTIDE SEQUENCE [LARGE SCALE GENOMIC DNA]</scope>
    <source>
        <strain evidence="3 4">NEAU-Ht49</strain>
    </source>
</reference>
<dbReference type="GO" id="GO:0006508">
    <property type="term" value="P:proteolysis"/>
    <property type="evidence" value="ECO:0007669"/>
    <property type="project" value="UniProtKB-KW"/>
</dbReference>
<evidence type="ECO:0000259" key="2">
    <source>
        <dbReference type="PROSITE" id="PS51903"/>
    </source>
</evidence>
<gene>
    <name evidence="3" type="ORF">EBO15_06200</name>
</gene>
<dbReference type="OrthoDB" id="3532497at2"/>
<keyword evidence="3" id="KW-0645">Protease</keyword>
<keyword evidence="3" id="KW-0378">Hydrolase</keyword>
<dbReference type="RefSeq" id="WP_122193335.1">
    <property type="nucleotide sequence ID" value="NZ_JBHSKC010000020.1"/>
</dbReference>
<evidence type="ECO:0000313" key="3">
    <source>
        <dbReference type="EMBL" id="RMI46528.1"/>
    </source>
</evidence>
<dbReference type="EMBL" id="RFFG01000008">
    <property type="protein sequence ID" value="RMI46528.1"/>
    <property type="molecule type" value="Genomic_DNA"/>
</dbReference>
<evidence type="ECO:0000313" key="4">
    <source>
        <dbReference type="Proteomes" id="UP000282674"/>
    </source>
</evidence>
<name>A0A3M2MGZ6_9ACTN</name>
<dbReference type="InterPro" id="IPR004176">
    <property type="entry name" value="Clp_R_N"/>
</dbReference>
<accession>A0A3M2MGZ6</accession>
<dbReference type="AlphaFoldDB" id="A0A3M2MGZ6"/>
<dbReference type="SUPFAM" id="SSF81923">
    <property type="entry name" value="Double Clp-N motif"/>
    <property type="match status" value="1"/>
</dbReference>
<dbReference type="Proteomes" id="UP000282674">
    <property type="component" value="Unassembled WGS sequence"/>
</dbReference>
<dbReference type="PROSITE" id="PS51903">
    <property type="entry name" value="CLP_R"/>
    <property type="match status" value="1"/>
</dbReference>
<keyword evidence="1" id="KW-0677">Repeat</keyword>
<protein>
    <submittedName>
        <fullName evidence="3">Clp protease</fullName>
    </submittedName>
</protein>
<dbReference type="Gene3D" id="1.10.1780.10">
    <property type="entry name" value="Clp, N-terminal domain"/>
    <property type="match status" value="1"/>
</dbReference>
<dbReference type="Pfam" id="PF02861">
    <property type="entry name" value="Clp_N"/>
    <property type="match status" value="1"/>
</dbReference>
<dbReference type="InterPro" id="IPR036628">
    <property type="entry name" value="Clp_N_dom_sf"/>
</dbReference>
<feature type="domain" description="Clp R" evidence="2">
    <location>
        <begin position="1"/>
        <end position="67"/>
    </location>
</feature>
<organism evidence="3 4">
    <name type="scientific">Actinomadura harenae</name>
    <dbReference type="NCBI Taxonomy" id="2483351"/>
    <lineage>
        <taxon>Bacteria</taxon>
        <taxon>Bacillati</taxon>
        <taxon>Actinomycetota</taxon>
        <taxon>Actinomycetes</taxon>
        <taxon>Streptosporangiales</taxon>
        <taxon>Thermomonosporaceae</taxon>
        <taxon>Actinomadura</taxon>
    </lineage>
</organism>
<comment type="caution">
    <text evidence="3">The sequence shown here is derived from an EMBL/GenBank/DDBJ whole genome shotgun (WGS) entry which is preliminary data.</text>
</comment>
<dbReference type="GO" id="GO:0008233">
    <property type="term" value="F:peptidase activity"/>
    <property type="evidence" value="ECO:0007669"/>
    <property type="project" value="UniProtKB-KW"/>
</dbReference>
<sequence>MGRTYVDSVLVRAAEEARRRGARLTEAEHLLLALASEAEGDAPGLLSPAGLDRLAVQDALQREFEHSLGAAGVSVADEEVLRPRESPRMPSDIGESGRRVLEVAMAGARKKDLGPAHIVLGILDLKVGTVPRVLALAGVDVEALRARARAVVDGT</sequence>
<proteinExistence type="predicted"/>
<keyword evidence="4" id="KW-1185">Reference proteome</keyword>
<evidence type="ECO:0000256" key="1">
    <source>
        <dbReference type="PROSITE-ProRule" id="PRU01251"/>
    </source>
</evidence>